<dbReference type="InterPro" id="IPR036411">
    <property type="entry name" value="TorD-like_sf"/>
</dbReference>
<dbReference type="EMBL" id="CP016414">
    <property type="protein sequence ID" value="ANU36794.1"/>
    <property type="molecule type" value="Genomic_DNA"/>
</dbReference>
<organism evidence="2 3">
    <name type="scientific">Vibrio scophthalmi</name>
    <dbReference type="NCBI Taxonomy" id="45658"/>
    <lineage>
        <taxon>Bacteria</taxon>
        <taxon>Pseudomonadati</taxon>
        <taxon>Pseudomonadota</taxon>
        <taxon>Gammaproteobacteria</taxon>
        <taxon>Vibrionales</taxon>
        <taxon>Vibrionaceae</taxon>
        <taxon>Vibrio</taxon>
    </lineage>
</organism>
<dbReference type="PANTHER" id="PTHR34227:SF13">
    <property type="entry name" value="TAT PROOFREADING CHAPERONE DMSD-RELATED"/>
    <property type="match status" value="1"/>
</dbReference>
<dbReference type="InterPro" id="IPR020945">
    <property type="entry name" value="DMSO/NO3_reduct_chaperone"/>
</dbReference>
<dbReference type="Proteomes" id="UP000092528">
    <property type="component" value="Chromosome 1"/>
</dbReference>
<dbReference type="Pfam" id="PF02613">
    <property type="entry name" value="Nitrate_red_del"/>
    <property type="match status" value="1"/>
</dbReference>
<gene>
    <name evidence="2" type="ORF">VSVS05_01669</name>
</gene>
<dbReference type="STRING" id="45658.VSVS12_01329"/>
<evidence type="ECO:0000313" key="3">
    <source>
        <dbReference type="Proteomes" id="UP000092528"/>
    </source>
</evidence>
<dbReference type="InterPro" id="IPR050289">
    <property type="entry name" value="TorD/DmsD_chaperones"/>
</dbReference>
<evidence type="ECO:0000313" key="2">
    <source>
        <dbReference type="EMBL" id="ANU36794.1"/>
    </source>
</evidence>
<accession>A0A1C7FBP6</accession>
<dbReference type="SUPFAM" id="SSF89155">
    <property type="entry name" value="TorD-like"/>
    <property type="match status" value="1"/>
</dbReference>
<dbReference type="RefSeq" id="WP_065545449.1">
    <property type="nucleotide sequence ID" value="NZ_CP016414.1"/>
</dbReference>
<name>A0A1C7FBP6_9VIBR</name>
<dbReference type="GeneID" id="96873351"/>
<protein>
    <submittedName>
        <fullName evidence="2">Putative Tat proofreading chaperone DmsD</fullName>
    </submittedName>
</protein>
<dbReference type="InterPro" id="IPR026269">
    <property type="entry name" value="DmsD-type"/>
</dbReference>
<evidence type="ECO:0000256" key="1">
    <source>
        <dbReference type="ARBA" id="ARBA00023186"/>
    </source>
</evidence>
<dbReference type="PANTHER" id="PTHR34227">
    <property type="entry name" value="CHAPERONE PROTEIN YCDY"/>
    <property type="match status" value="1"/>
</dbReference>
<sequence length="194" mass="21995">MHNESTLFRLIGGLLFHSPTSETAQSILNSFSAQDDKILKNIAESSQQCEADLLEADFFQLLQGSGDMPSPPWGSAYLDKENALFGSSTLEFREFIRDKGLQCDTGLREPEDHIGLMFMLTSLLLEQDDVAGANQILSQHLMPFAPYMLTAMQNNAETAFYAQLAEFSLGWLEYYCEDQQLVIAERRNYWQETE</sequence>
<dbReference type="AlphaFoldDB" id="A0A1C7FBP6"/>
<proteinExistence type="predicted"/>
<dbReference type="PIRSF" id="PIRSF004690">
    <property type="entry name" value="DmsD"/>
    <property type="match status" value="1"/>
</dbReference>
<dbReference type="PATRIC" id="fig|45658.7.peg.1655"/>
<keyword evidence="1" id="KW-0143">Chaperone</keyword>
<reference evidence="2 3" key="1">
    <citation type="submission" date="2016-07" db="EMBL/GenBank/DDBJ databases">
        <title>Genome sequencing of Vibrio scophthalmi strain VS-05, an isolated from Paralichthys olivaceus.</title>
        <authorList>
            <person name="Han H.-J."/>
        </authorList>
    </citation>
    <scope>NUCLEOTIDE SEQUENCE [LARGE SCALE GENOMIC DNA]</scope>
    <source>
        <strain evidence="2 3">VS-05</strain>
    </source>
</reference>
<keyword evidence="3" id="KW-1185">Reference proteome</keyword>
<dbReference type="Gene3D" id="1.10.3480.10">
    <property type="entry name" value="TorD-like"/>
    <property type="match status" value="1"/>
</dbReference>